<dbReference type="Proteomes" id="UP000287374">
    <property type="component" value="Unassembled WGS sequence"/>
</dbReference>
<reference evidence="1 3" key="1">
    <citation type="submission" date="2018-05" db="EMBL/GenBank/DDBJ databases">
        <title>Legionella qingyii sp.nov., whole genome shotgun sequence.</title>
        <authorList>
            <person name="Wu H."/>
            <person name="Zhu Q."/>
            <person name="Hu C."/>
        </authorList>
    </citation>
    <scope>NUCLEOTIDE SEQUENCE [LARGE SCALE GENOMIC DNA]</scope>
    <source>
        <strain evidence="1 3">HEB18</strain>
    </source>
</reference>
<evidence type="ECO:0000313" key="4">
    <source>
        <dbReference type="Proteomes" id="UP000287374"/>
    </source>
</evidence>
<dbReference type="RefSeq" id="WP_110142414.1">
    <property type="nucleotide sequence ID" value="NZ_QHJG01000013.1"/>
</dbReference>
<accession>A0A317U4Y0</accession>
<dbReference type="AlphaFoldDB" id="A0A317U4Y0"/>
<reference evidence="2 4" key="2">
    <citation type="submission" date="2018-12" db="EMBL/GenBank/DDBJ databases">
        <title>Legionella sp,whole genome shotgun sequence.</title>
        <authorList>
            <person name="Wu H."/>
        </authorList>
    </citation>
    <scope>NUCLEOTIDE SEQUENCE [LARGE SCALE GENOMIC DNA]</scope>
    <source>
        <strain evidence="4">km489</strain>
        <strain evidence="2">Km489</strain>
    </source>
</reference>
<comment type="caution">
    <text evidence="1">The sequence shown here is derived from an EMBL/GenBank/DDBJ whole genome shotgun (WGS) entry which is preliminary data.</text>
</comment>
<evidence type="ECO:0000313" key="1">
    <source>
        <dbReference type="EMBL" id="PWY55887.1"/>
    </source>
</evidence>
<dbReference type="EMBL" id="RZGX01000011">
    <property type="protein sequence ID" value="RUR22462.1"/>
    <property type="molecule type" value="Genomic_DNA"/>
</dbReference>
<evidence type="ECO:0000313" key="2">
    <source>
        <dbReference type="EMBL" id="RUR22462.1"/>
    </source>
</evidence>
<organism evidence="1 3">
    <name type="scientific">Legionella qingyii</name>
    <dbReference type="NCBI Taxonomy" id="2184757"/>
    <lineage>
        <taxon>Bacteria</taxon>
        <taxon>Pseudomonadati</taxon>
        <taxon>Pseudomonadota</taxon>
        <taxon>Gammaproteobacteria</taxon>
        <taxon>Legionellales</taxon>
        <taxon>Legionellaceae</taxon>
        <taxon>Legionella</taxon>
    </lineage>
</organism>
<keyword evidence="4" id="KW-1185">Reference proteome</keyword>
<gene>
    <name evidence="1" type="ORF">DGG96_09080</name>
    <name evidence="2" type="ORF">ELY20_09195</name>
</gene>
<sequence>MLQKTENILIWGNIWNDLTKLICALERLSKEVHSYASVLLEGRTGNLIKDYAEIILLVNLNTAACRGIFY</sequence>
<evidence type="ECO:0000313" key="3">
    <source>
        <dbReference type="Proteomes" id="UP000247152"/>
    </source>
</evidence>
<proteinExistence type="predicted"/>
<dbReference type="EMBL" id="QHJG01000013">
    <property type="protein sequence ID" value="PWY55887.1"/>
    <property type="molecule type" value="Genomic_DNA"/>
</dbReference>
<dbReference type="Proteomes" id="UP000247152">
    <property type="component" value="Unassembled WGS sequence"/>
</dbReference>
<protein>
    <submittedName>
        <fullName evidence="1">Uncharacterized protein</fullName>
    </submittedName>
</protein>
<name>A0A317U4Y0_9GAMM</name>